<gene>
    <name evidence="2" type="ORF">PGTUg99_016192</name>
</gene>
<organism evidence="2 3">
    <name type="scientific">Puccinia graminis f. sp. tritici</name>
    <dbReference type="NCBI Taxonomy" id="56615"/>
    <lineage>
        <taxon>Eukaryota</taxon>
        <taxon>Fungi</taxon>
        <taxon>Dikarya</taxon>
        <taxon>Basidiomycota</taxon>
        <taxon>Pucciniomycotina</taxon>
        <taxon>Pucciniomycetes</taxon>
        <taxon>Pucciniales</taxon>
        <taxon>Pucciniaceae</taxon>
        <taxon>Puccinia</taxon>
    </lineage>
</organism>
<evidence type="ECO:0000313" key="3">
    <source>
        <dbReference type="Proteomes" id="UP000325313"/>
    </source>
</evidence>
<accession>A0A5B0RFQ9</accession>
<dbReference type="AlphaFoldDB" id="A0A5B0RFQ9"/>
<dbReference type="EMBL" id="VDEP01000206">
    <property type="protein sequence ID" value="KAA1123765.1"/>
    <property type="molecule type" value="Genomic_DNA"/>
</dbReference>
<protein>
    <submittedName>
        <fullName evidence="2">Uncharacterized protein</fullName>
    </submittedName>
</protein>
<evidence type="ECO:0000313" key="2">
    <source>
        <dbReference type="EMBL" id="KAA1123765.1"/>
    </source>
</evidence>
<evidence type="ECO:0000256" key="1">
    <source>
        <dbReference type="SAM" id="MobiDB-lite"/>
    </source>
</evidence>
<name>A0A5B0RFQ9_PUCGR</name>
<feature type="region of interest" description="Disordered" evidence="1">
    <location>
        <begin position="47"/>
        <end position="87"/>
    </location>
</feature>
<reference evidence="2 3" key="1">
    <citation type="submission" date="2019-05" db="EMBL/GenBank/DDBJ databases">
        <title>Emergence of the Ug99 lineage of the wheat stem rust pathogen through somatic hybridization.</title>
        <authorList>
            <person name="Li F."/>
            <person name="Upadhyaya N.M."/>
            <person name="Sperschneider J."/>
            <person name="Matny O."/>
            <person name="Nguyen-Phuc H."/>
            <person name="Mago R."/>
            <person name="Raley C."/>
            <person name="Miller M.E."/>
            <person name="Silverstein K.A.T."/>
            <person name="Henningsen E."/>
            <person name="Hirsch C.D."/>
            <person name="Visser B."/>
            <person name="Pretorius Z.A."/>
            <person name="Steffenson B.J."/>
            <person name="Schwessinger B."/>
            <person name="Dodds P.N."/>
            <person name="Figueroa M."/>
        </authorList>
    </citation>
    <scope>NUCLEOTIDE SEQUENCE [LARGE SCALE GENOMIC DNA]</scope>
    <source>
        <strain evidence="2 3">Ug99</strain>
    </source>
</reference>
<proteinExistence type="predicted"/>
<sequence>MKVGWVDPKVTRDPSVLGAGSGRLYVKKNLSDPLEYRVGFGQRLLISGRPENPTTNPLEGSVRGLAPSESERSTAPRSLQELGSLGPPFRCSIGHQPDLLPDDERKSFLRSWTWNNRPTTLQII</sequence>
<dbReference type="Proteomes" id="UP000325313">
    <property type="component" value="Unassembled WGS sequence"/>
</dbReference>
<comment type="caution">
    <text evidence="2">The sequence shown here is derived from an EMBL/GenBank/DDBJ whole genome shotgun (WGS) entry which is preliminary data.</text>
</comment>